<evidence type="ECO:0000256" key="5">
    <source>
        <dbReference type="SAM" id="MobiDB-lite"/>
    </source>
</evidence>
<feature type="domain" description="OmpA-like" evidence="6">
    <location>
        <begin position="489"/>
        <end position="606"/>
    </location>
</feature>
<dbReference type="PANTHER" id="PTHR30329:SF21">
    <property type="entry name" value="LIPOPROTEIN YIAD-RELATED"/>
    <property type="match status" value="1"/>
</dbReference>
<dbReference type="KEGG" id="gfu:KM031_06225"/>
<protein>
    <submittedName>
        <fullName evidence="7">OmpA family protein</fullName>
    </submittedName>
</protein>
<keyword evidence="3" id="KW-0998">Cell outer membrane</keyword>
<proteinExistence type="predicted"/>
<dbReference type="Proteomes" id="UP000679352">
    <property type="component" value="Chromosome"/>
</dbReference>
<evidence type="ECO:0000256" key="3">
    <source>
        <dbReference type="ARBA" id="ARBA00023237"/>
    </source>
</evidence>
<evidence type="ECO:0000313" key="7">
    <source>
        <dbReference type="EMBL" id="QWK91476.1"/>
    </source>
</evidence>
<gene>
    <name evidence="7" type="ORF">KM031_06225</name>
</gene>
<dbReference type="RefSeq" id="WP_215503667.1">
    <property type="nucleotide sequence ID" value="NZ_CP076361.1"/>
</dbReference>
<dbReference type="EMBL" id="CP076361">
    <property type="protein sequence ID" value="QWK91476.1"/>
    <property type="molecule type" value="Genomic_DNA"/>
</dbReference>
<dbReference type="PROSITE" id="PS51123">
    <property type="entry name" value="OMPA_2"/>
    <property type="match status" value="1"/>
</dbReference>
<keyword evidence="8" id="KW-1185">Reference proteome</keyword>
<comment type="subcellular location">
    <subcellularLocation>
        <location evidence="1">Cell outer membrane</location>
    </subcellularLocation>
</comment>
<dbReference type="InterPro" id="IPR006665">
    <property type="entry name" value="OmpA-like"/>
</dbReference>
<dbReference type="Gene3D" id="3.30.1330.60">
    <property type="entry name" value="OmpA-like domain"/>
    <property type="match status" value="1"/>
</dbReference>
<evidence type="ECO:0000256" key="4">
    <source>
        <dbReference type="PROSITE-ProRule" id="PRU00473"/>
    </source>
</evidence>
<dbReference type="PRINTS" id="PR01021">
    <property type="entry name" value="OMPADOMAIN"/>
</dbReference>
<dbReference type="InterPro" id="IPR006664">
    <property type="entry name" value="OMP_bac"/>
</dbReference>
<dbReference type="AlphaFoldDB" id="A0A975S2J5"/>
<evidence type="ECO:0000259" key="6">
    <source>
        <dbReference type="PROSITE" id="PS51123"/>
    </source>
</evidence>
<keyword evidence="2 4" id="KW-0472">Membrane</keyword>
<feature type="region of interest" description="Disordered" evidence="5">
    <location>
        <begin position="602"/>
        <end position="653"/>
    </location>
</feature>
<dbReference type="Gene3D" id="3.40.1520.20">
    <property type="match status" value="2"/>
</dbReference>
<sequence>MRIPPSLLSTAAFVGGGLVAIVTAWVGVTVIENRSESVVRSRLLTEGITWAEVRASGLQVRLIGTAPNEAARFRVVNLAGSVVDSARVRDRLDVTPMRAIEAPRFSVEMLRNTDGISLIGLLPDATVVEGQATLADEVTALASGAPVSDMLETAAFPAPEGWDAALKFGTEALKLLPRSKISVAADKVSITAISDSDAQKRRLEGELSKIRPQGLEIAIDISAPRPVLTPFTLRFLKDAEGARFDACSADTDKARDKIMAAGTAAGIEGSIICTVGLGVPTPSWADATSAGIRAVAELGAGSITFSDADVTLLAEAGTPQATFDRVVGELQAALPPVFSLQSTLPPKPSAVQEGPAEFTARLAEDGQVQLRGRLTDDLLKSAVDSYAKARFGASKVYTATRFDPDLPDGWPVRVLAGLEALSELHDGTLTVRADTVEVAGVTGKPNGRARVAQILSDKLGQGKPFKVSVRYDEAFDPFAALPSPQECADNLNAVVTKTKISFAPGSAEIAGEAGATMDELAKILQNCPALKLEIAGHTDAQGSTEGNLALSQARAEAVLLSLQGRRAPVSGLVAKGYGEGVPVADNGSAEGREANRRIEFTLLDAGPARQKPADDAAEATQSPSDAPDFAADTSPSVAPTEITKRPKPRPARN</sequence>
<dbReference type="PANTHER" id="PTHR30329">
    <property type="entry name" value="STATOR ELEMENT OF FLAGELLAR MOTOR COMPLEX"/>
    <property type="match status" value="1"/>
</dbReference>
<evidence type="ECO:0000256" key="2">
    <source>
        <dbReference type="ARBA" id="ARBA00023136"/>
    </source>
</evidence>
<dbReference type="GO" id="GO:0009279">
    <property type="term" value="C:cell outer membrane"/>
    <property type="evidence" value="ECO:0007669"/>
    <property type="project" value="UniProtKB-SubCell"/>
</dbReference>
<accession>A0A975S2J5</accession>
<name>A0A975S2J5_9RHOB</name>
<evidence type="ECO:0000256" key="1">
    <source>
        <dbReference type="ARBA" id="ARBA00004442"/>
    </source>
</evidence>
<dbReference type="SUPFAM" id="SSF103088">
    <property type="entry name" value="OmpA-like"/>
    <property type="match status" value="1"/>
</dbReference>
<dbReference type="InterPro" id="IPR036737">
    <property type="entry name" value="OmpA-like_sf"/>
</dbReference>
<dbReference type="InterPro" id="IPR050330">
    <property type="entry name" value="Bact_OuterMem_StrucFunc"/>
</dbReference>
<dbReference type="Pfam" id="PF00691">
    <property type="entry name" value="OmpA"/>
    <property type="match status" value="1"/>
</dbReference>
<evidence type="ECO:0000313" key="8">
    <source>
        <dbReference type="Proteomes" id="UP000679352"/>
    </source>
</evidence>
<reference evidence="7" key="1">
    <citation type="submission" date="2021-06" db="EMBL/GenBank/DDBJ databases">
        <title>Direct submission.</title>
        <authorList>
            <person name="Lee C.-S."/>
            <person name="Jin L."/>
        </authorList>
    </citation>
    <scope>NUCLEOTIDE SEQUENCE</scope>
    <source>
        <strain evidence="7">Con5</strain>
    </source>
</reference>
<organism evidence="7 8">
    <name type="scientific">Gemmobacter fulvus</name>
    <dbReference type="NCBI Taxonomy" id="2840474"/>
    <lineage>
        <taxon>Bacteria</taxon>
        <taxon>Pseudomonadati</taxon>
        <taxon>Pseudomonadota</taxon>
        <taxon>Alphaproteobacteria</taxon>
        <taxon>Rhodobacterales</taxon>
        <taxon>Paracoccaceae</taxon>
        <taxon>Gemmobacter</taxon>
    </lineage>
</organism>
<dbReference type="CDD" id="cd07185">
    <property type="entry name" value="OmpA_C-like"/>
    <property type="match status" value="1"/>
</dbReference>